<evidence type="ECO:0000313" key="1">
    <source>
        <dbReference type="EMBL" id="GAG23476.1"/>
    </source>
</evidence>
<name>X0XEX1_9ZZZZ</name>
<protein>
    <submittedName>
        <fullName evidence="1">Uncharacterized protein</fullName>
    </submittedName>
</protein>
<accession>X0XEX1</accession>
<organism evidence="1">
    <name type="scientific">marine sediment metagenome</name>
    <dbReference type="NCBI Taxonomy" id="412755"/>
    <lineage>
        <taxon>unclassified sequences</taxon>
        <taxon>metagenomes</taxon>
        <taxon>ecological metagenomes</taxon>
    </lineage>
</organism>
<dbReference type="AlphaFoldDB" id="X0XEX1"/>
<proteinExistence type="predicted"/>
<dbReference type="EMBL" id="BARS01038513">
    <property type="protein sequence ID" value="GAG23476.1"/>
    <property type="molecule type" value="Genomic_DNA"/>
</dbReference>
<sequence length="185" mass="20137">LRLQFQQMIERVGEFSRYVELSIRDRVDFLNKAWGPQPNMQTLDTFAVDVSYEIPANSIERWINIKGIEHLLSRTDQARLIPDIDDPEGAIERKDAELAEMAVVGTVLPGGEAALTPGAPAPAEAQAAAASALSAVAPSREELIALGETALRTDLESILAAIGFDGTPEQIRQIIDEILLSFRSA</sequence>
<comment type="caution">
    <text evidence="1">The sequence shown here is derived from an EMBL/GenBank/DDBJ whole genome shotgun (WGS) entry which is preliminary data.</text>
</comment>
<gene>
    <name evidence="1" type="ORF">S01H1_58926</name>
</gene>
<reference evidence="1" key="1">
    <citation type="journal article" date="2014" name="Front. Microbiol.">
        <title>High frequency of phylogenetically diverse reductive dehalogenase-homologous genes in deep subseafloor sedimentary metagenomes.</title>
        <authorList>
            <person name="Kawai M."/>
            <person name="Futagami T."/>
            <person name="Toyoda A."/>
            <person name="Takaki Y."/>
            <person name="Nishi S."/>
            <person name="Hori S."/>
            <person name="Arai W."/>
            <person name="Tsubouchi T."/>
            <person name="Morono Y."/>
            <person name="Uchiyama I."/>
            <person name="Ito T."/>
            <person name="Fujiyama A."/>
            <person name="Inagaki F."/>
            <person name="Takami H."/>
        </authorList>
    </citation>
    <scope>NUCLEOTIDE SEQUENCE</scope>
    <source>
        <strain evidence="1">Expedition CK06-06</strain>
    </source>
</reference>
<feature type="non-terminal residue" evidence="1">
    <location>
        <position position="1"/>
    </location>
</feature>